<dbReference type="RefSeq" id="WP_310774715.1">
    <property type="nucleotide sequence ID" value="NZ_CP134052.1"/>
</dbReference>
<name>A0ABY9TCS8_BREBE</name>
<evidence type="ECO:0000313" key="1">
    <source>
        <dbReference type="EMBL" id="WNC17918.1"/>
    </source>
</evidence>
<proteinExistence type="predicted"/>
<keyword evidence="1" id="KW-0614">Plasmid</keyword>
<sequence length="98" mass="11486">MLKENEMRILEAPSEIFVSDDIKPNKYIIQNIDNCHFVIHRELSENEMEQTLPNHMLFDYEGKSWLAVIATFGSEEEAEIAVHSYWNAIKQLVEMSKN</sequence>
<dbReference type="EMBL" id="CP134052">
    <property type="protein sequence ID" value="WNC17918.1"/>
    <property type="molecule type" value="Genomic_DNA"/>
</dbReference>
<geneLocation type="plasmid" evidence="1 2">
    <name>pBbsI</name>
</geneLocation>
<dbReference type="Proteomes" id="UP001256827">
    <property type="component" value="Plasmid pBbsI"/>
</dbReference>
<accession>A0ABY9TCS8</accession>
<evidence type="ECO:0008006" key="3">
    <source>
        <dbReference type="Google" id="ProtNLM"/>
    </source>
</evidence>
<organism evidence="1 2">
    <name type="scientific">Brevibacillus brevis</name>
    <name type="common">Bacillus brevis</name>
    <dbReference type="NCBI Taxonomy" id="1393"/>
    <lineage>
        <taxon>Bacteria</taxon>
        <taxon>Bacillati</taxon>
        <taxon>Bacillota</taxon>
        <taxon>Bacilli</taxon>
        <taxon>Bacillales</taxon>
        <taxon>Paenibacillaceae</taxon>
        <taxon>Brevibacillus</taxon>
    </lineage>
</organism>
<reference evidence="1 2" key="1">
    <citation type="submission" date="2023-09" db="EMBL/GenBank/DDBJ databases">
        <title>Complete Genome and Methylome dissection of Bacillus brevis NEB573 original source of BbsI restriction endonuclease.</title>
        <authorList>
            <person name="Fomenkov A."/>
            <person name="Roberts R.D."/>
        </authorList>
    </citation>
    <scope>NUCLEOTIDE SEQUENCE [LARGE SCALE GENOMIC DNA]</scope>
    <source>
        <strain evidence="1 2">NEB573</strain>
        <plasmid evidence="1 2">pBbsI</plasmid>
    </source>
</reference>
<protein>
    <recommendedName>
        <fullName evidence="3">MmcQ/YjbR family DNA-binding protein</fullName>
    </recommendedName>
</protein>
<evidence type="ECO:0000313" key="2">
    <source>
        <dbReference type="Proteomes" id="UP001256827"/>
    </source>
</evidence>
<gene>
    <name evidence="1" type="ORF">RGB73_30145</name>
</gene>
<keyword evidence="2" id="KW-1185">Reference proteome</keyword>